<protein>
    <submittedName>
        <fullName evidence="9">Peptide ABC transporter permease</fullName>
    </submittedName>
</protein>
<keyword evidence="10" id="KW-1185">Reference proteome</keyword>
<feature type="transmembrane region" description="Helical" evidence="7">
    <location>
        <begin position="314"/>
        <end position="335"/>
    </location>
</feature>
<feature type="transmembrane region" description="Helical" evidence="7">
    <location>
        <begin position="74"/>
        <end position="93"/>
    </location>
</feature>
<dbReference type="PANTHER" id="PTHR43386">
    <property type="entry name" value="OLIGOPEPTIDE TRANSPORT SYSTEM PERMEASE PROTEIN APPC"/>
    <property type="match status" value="1"/>
</dbReference>
<organism evidence="9 10">
    <name type="scientific">Marivita lacus</name>
    <dbReference type="NCBI Taxonomy" id="1323742"/>
    <lineage>
        <taxon>Bacteria</taxon>
        <taxon>Pseudomonadati</taxon>
        <taxon>Pseudomonadota</taxon>
        <taxon>Alphaproteobacteria</taxon>
        <taxon>Rhodobacterales</taxon>
        <taxon>Roseobacteraceae</taxon>
        <taxon>Marivita</taxon>
    </lineage>
</organism>
<dbReference type="PROSITE" id="PS50928">
    <property type="entry name" value="ABC_TM1"/>
    <property type="match status" value="1"/>
</dbReference>
<evidence type="ECO:0000256" key="7">
    <source>
        <dbReference type="RuleBase" id="RU363032"/>
    </source>
</evidence>
<evidence type="ECO:0000256" key="5">
    <source>
        <dbReference type="ARBA" id="ARBA00022989"/>
    </source>
</evidence>
<gene>
    <name evidence="9" type="ORF">GCM10011363_27910</name>
</gene>
<keyword evidence="5 7" id="KW-1133">Transmembrane helix</keyword>
<evidence type="ECO:0000259" key="8">
    <source>
        <dbReference type="PROSITE" id="PS50928"/>
    </source>
</evidence>
<feature type="transmembrane region" description="Helical" evidence="7">
    <location>
        <begin position="286"/>
        <end position="308"/>
    </location>
</feature>
<evidence type="ECO:0000256" key="4">
    <source>
        <dbReference type="ARBA" id="ARBA00022692"/>
    </source>
</evidence>
<name>A0ABQ1KVD9_9RHOB</name>
<evidence type="ECO:0000313" key="10">
    <source>
        <dbReference type="Proteomes" id="UP000645462"/>
    </source>
</evidence>
<feature type="transmembrane region" description="Helical" evidence="7">
    <location>
        <begin position="184"/>
        <end position="205"/>
    </location>
</feature>
<evidence type="ECO:0000256" key="3">
    <source>
        <dbReference type="ARBA" id="ARBA00022475"/>
    </source>
</evidence>
<dbReference type="InterPro" id="IPR000515">
    <property type="entry name" value="MetI-like"/>
</dbReference>
<keyword evidence="4 7" id="KW-0812">Transmembrane</keyword>
<dbReference type="InterPro" id="IPR035906">
    <property type="entry name" value="MetI-like_sf"/>
</dbReference>
<evidence type="ECO:0000256" key="2">
    <source>
        <dbReference type="ARBA" id="ARBA00022448"/>
    </source>
</evidence>
<comment type="subcellular location">
    <subcellularLocation>
        <location evidence="1 7">Cell membrane</location>
        <topology evidence="1 7">Multi-pass membrane protein</topology>
    </subcellularLocation>
</comment>
<keyword evidence="2 7" id="KW-0813">Transport</keyword>
<evidence type="ECO:0000256" key="1">
    <source>
        <dbReference type="ARBA" id="ARBA00004651"/>
    </source>
</evidence>
<comment type="caution">
    <text evidence="9">The sequence shown here is derived from an EMBL/GenBank/DDBJ whole genome shotgun (WGS) entry which is preliminary data.</text>
</comment>
<keyword evidence="3" id="KW-1003">Cell membrane</keyword>
<dbReference type="CDD" id="cd06261">
    <property type="entry name" value="TM_PBP2"/>
    <property type="match status" value="1"/>
</dbReference>
<proteinExistence type="inferred from homology"/>
<evidence type="ECO:0000256" key="6">
    <source>
        <dbReference type="ARBA" id="ARBA00023136"/>
    </source>
</evidence>
<comment type="similarity">
    <text evidence="7">Belongs to the binding-protein-dependent transport system permease family.</text>
</comment>
<feature type="transmembrane region" description="Helical" evidence="7">
    <location>
        <begin position="149"/>
        <end position="172"/>
    </location>
</feature>
<dbReference type="InterPro" id="IPR050366">
    <property type="entry name" value="BP-dependent_transpt_permease"/>
</dbReference>
<dbReference type="Gene3D" id="1.10.3720.10">
    <property type="entry name" value="MetI-like"/>
    <property type="match status" value="1"/>
</dbReference>
<dbReference type="SUPFAM" id="SSF161098">
    <property type="entry name" value="MetI-like"/>
    <property type="match status" value="1"/>
</dbReference>
<dbReference type="EMBL" id="BMFC01000007">
    <property type="protein sequence ID" value="GGC09682.1"/>
    <property type="molecule type" value="Genomic_DNA"/>
</dbReference>
<sequence length="348" mass="37306">MSAVETTPPPVDLGKRWRITSRMAGVAVAASLSMLLSGVGLPPLVSRIILLVGLIVLAAALLKGKYRKFFSGPSAYVATASLLLLVVLAIFATELSPQNPYDLRQLDIMDGRLPPGSTTFDGSMTFHLGTDEQGRDILSGILYGLRVSLSVSIAATLAAMAIGVVVGIYSAWAGGRIETILMRIVDFQLSFPSILVALMLMAAFGRGLDKIVIALIIVQWAYYARTVRGTALSETRKEYIDAARGLGLPDWRIVFGHLLPNCIPPLIVISTVQVANTIVLESSLSFLGVGVPITQPSLGLLIANGYGYMLSGQYWMSMYPGVALLAIVASINMVGDRLRDTLNPRLTR</sequence>
<dbReference type="PANTHER" id="PTHR43386:SF26">
    <property type="entry name" value="ABC TRANSPORTER PERMEASE PROTEIN"/>
    <property type="match status" value="1"/>
</dbReference>
<dbReference type="RefSeq" id="WP_229747808.1">
    <property type="nucleotide sequence ID" value="NZ_BMFC01000007.1"/>
</dbReference>
<feature type="transmembrane region" description="Helical" evidence="7">
    <location>
        <begin position="44"/>
        <end position="62"/>
    </location>
</feature>
<dbReference type="Proteomes" id="UP000645462">
    <property type="component" value="Unassembled WGS sequence"/>
</dbReference>
<accession>A0ABQ1KVD9</accession>
<evidence type="ECO:0000313" key="9">
    <source>
        <dbReference type="EMBL" id="GGC09682.1"/>
    </source>
</evidence>
<reference evidence="10" key="1">
    <citation type="journal article" date="2019" name="Int. J. Syst. Evol. Microbiol.">
        <title>The Global Catalogue of Microorganisms (GCM) 10K type strain sequencing project: providing services to taxonomists for standard genome sequencing and annotation.</title>
        <authorList>
            <consortium name="The Broad Institute Genomics Platform"/>
            <consortium name="The Broad Institute Genome Sequencing Center for Infectious Disease"/>
            <person name="Wu L."/>
            <person name="Ma J."/>
        </authorList>
    </citation>
    <scope>NUCLEOTIDE SEQUENCE [LARGE SCALE GENOMIC DNA]</scope>
    <source>
        <strain evidence="10">CGMCC 1.12478</strain>
    </source>
</reference>
<dbReference type="Pfam" id="PF00528">
    <property type="entry name" value="BPD_transp_1"/>
    <property type="match status" value="1"/>
</dbReference>
<feature type="domain" description="ABC transmembrane type-1" evidence="8">
    <location>
        <begin position="145"/>
        <end position="335"/>
    </location>
</feature>
<keyword evidence="6 7" id="KW-0472">Membrane</keyword>